<dbReference type="Gene3D" id="3.30.310.70">
    <property type="entry name" value="TT1751-like domain"/>
    <property type="match status" value="1"/>
</dbReference>
<dbReference type="PANTHER" id="PTHR38342:SF1">
    <property type="entry name" value="SLR5037 PROTEIN"/>
    <property type="match status" value="1"/>
</dbReference>
<dbReference type="Pfam" id="PF03625">
    <property type="entry name" value="DUF302"/>
    <property type="match status" value="1"/>
</dbReference>
<dbReference type="RefSeq" id="WP_235122232.1">
    <property type="nucleotide sequence ID" value="NZ_CP090978.1"/>
</dbReference>
<proteinExistence type="predicted"/>
<sequence length="132" mass="14949">MFHYTVETSQSIEQAIAALEHNLKEEEFGVLWHLDMQEKLKEKGIDFDQKYHILEVCNPVEAKRVLSENAIVGYFLPCKITVYEDQGTTKIGLPKPTSLIGMLDSSSLQGIAEDVEKRLVSCIDKTIYSLSK</sequence>
<name>A0ABY3SRP2_9BACL</name>
<dbReference type="InterPro" id="IPR005180">
    <property type="entry name" value="DUF302"/>
</dbReference>
<reference evidence="2 3" key="1">
    <citation type="journal article" date="2024" name="Int. J. Syst. Evol. Microbiol.">
        <title>Paenibacillus hexagrammi sp. nov., a novel bacterium isolated from the gut content of Hexagrammos agrammus.</title>
        <authorList>
            <person name="Jung H.K."/>
            <person name="Kim D.G."/>
            <person name="Zin H."/>
            <person name="Park J."/>
            <person name="Jung H."/>
            <person name="Kim Y.O."/>
            <person name="Kong H.J."/>
            <person name="Kim J.W."/>
            <person name="Kim Y.S."/>
        </authorList>
    </citation>
    <scope>NUCLEOTIDE SEQUENCE [LARGE SCALE GENOMIC DNA]</scope>
    <source>
        <strain evidence="2 3">YPD9-1</strain>
    </source>
</reference>
<dbReference type="InterPro" id="IPR016796">
    <property type="entry name" value="UCP021774"/>
</dbReference>
<protein>
    <submittedName>
        <fullName evidence="2">DUF302 domain-containing protein</fullName>
    </submittedName>
</protein>
<dbReference type="PIRSF" id="PIRSF021774">
    <property type="entry name" value="UCP021774"/>
    <property type="match status" value="1"/>
</dbReference>
<dbReference type="Proteomes" id="UP001649230">
    <property type="component" value="Chromosome"/>
</dbReference>
<feature type="domain" description="DUF302" evidence="1">
    <location>
        <begin position="34"/>
        <end position="96"/>
    </location>
</feature>
<accession>A0ABY3SRP2</accession>
<dbReference type="EMBL" id="CP090978">
    <property type="protein sequence ID" value="UJF35671.1"/>
    <property type="molecule type" value="Genomic_DNA"/>
</dbReference>
<dbReference type="PANTHER" id="PTHR38342">
    <property type="entry name" value="SLR5037 PROTEIN"/>
    <property type="match status" value="1"/>
</dbReference>
<gene>
    <name evidence="2" type="ORF">L0M14_11610</name>
</gene>
<dbReference type="CDD" id="cd14797">
    <property type="entry name" value="DUF302"/>
    <property type="match status" value="1"/>
</dbReference>
<evidence type="ECO:0000313" key="3">
    <source>
        <dbReference type="Proteomes" id="UP001649230"/>
    </source>
</evidence>
<keyword evidence="3" id="KW-1185">Reference proteome</keyword>
<organism evidence="2 3">
    <name type="scientific">Paenibacillus hexagrammi</name>
    <dbReference type="NCBI Taxonomy" id="2908839"/>
    <lineage>
        <taxon>Bacteria</taxon>
        <taxon>Bacillati</taxon>
        <taxon>Bacillota</taxon>
        <taxon>Bacilli</taxon>
        <taxon>Bacillales</taxon>
        <taxon>Paenibacillaceae</taxon>
        <taxon>Paenibacillus</taxon>
    </lineage>
</organism>
<dbReference type="InterPro" id="IPR035923">
    <property type="entry name" value="TT1751-like_sf"/>
</dbReference>
<evidence type="ECO:0000259" key="1">
    <source>
        <dbReference type="Pfam" id="PF03625"/>
    </source>
</evidence>
<dbReference type="SUPFAM" id="SSF103247">
    <property type="entry name" value="TT1751-like"/>
    <property type="match status" value="1"/>
</dbReference>
<evidence type="ECO:0000313" key="2">
    <source>
        <dbReference type="EMBL" id="UJF35671.1"/>
    </source>
</evidence>